<evidence type="ECO:0000313" key="1">
    <source>
        <dbReference type="EMBL" id="KAJ9122720.1"/>
    </source>
</evidence>
<name>A0ACC2XGI7_9TREE</name>
<protein>
    <submittedName>
        <fullName evidence="1">Uncharacterized protein</fullName>
    </submittedName>
</protein>
<sequence length="657" mass="72815">MLHSRTKIVKAYGKRSNTRVINIHRDFDDAVRSNQLDEAANRDSKEGIPEKEDDSSVELGRHAMSVPRSTVGKNVLQKSTASNVIDSETTFDDDSSDSDGIWLAAKPAAKKVVGRRRQDATKSVKKTAKTSRTTTKNQYATPPWSISIASSESITELEALDVESISSSIRSTAASAQSSLESCQLAEEGPNSTTLTESDSSSRPVRRGEGQKRLRRRVLSRSEGSSVEQDREEQDVVLAPLAKLSVESNAGENHLADALRVCDQSTPHNFATFIDTHRIASTSVKSKKQTAQVPANRNRFQKLGEASYSEVFGVYSASSSSLDEVPEAVMKVVPLALVLSDKPSRRSTTSSASHDDDGLLCLTEMQDIVKEIELTRLMNGIHDGFVNLRGQYYAILFLDNAGTDLESHRFDKACGWRQAIDVLWQVADALSAAEETAEFEHRDLHEGQVLVSTAESGDLQTTIIDFGLSRARIPQRQEPIWSAIPDDVFDGQGEQWDVYRAMRSHIDAVGGEWDQFHPITNLMWLHYLTRRLLYATPSLAKPRSKALSRVMSRRDPTRSPIRRRVTRNGATTLMTPSTNGALDSGAELEAWQKMKKFEEGLKAGLMRLSDDVRKRATRASRNAKLGKVRDQQPRTGGNREQEITSIGDALLWFVAND</sequence>
<proteinExistence type="predicted"/>
<dbReference type="Proteomes" id="UP001234202">
    <property type="component" value="Unassembled WGS sequence"/>
</dbReference>
<organism evidence="1 2">
    <name type="scientific">Naganishia onofrii</name>
    <dbReference type="NCBI Taxonomy" id="1851511"/>
    <lineage>
        <taxon>Eukaryota</taxon>
        <taxon>Fungi</taxon>
        <taxon>Dikarya</taxon>
        <taxon>Basidiomycota</taxon>
        <taxon>Agaricomycotina</taxon>
        <taxon>Tremellomycetes</taxon>
        <taxon>Filobasidiales</taxon>
        <taxon>Filobasidiaceae</taxon>
        <taxon>Naganishia</taxon>
    </lineage>
</organism>
<evidence type="ECO:0000313" key="2">
    <source>
        <dbReference type="Proteomes" id="UP001234202"/>
    </source>
</evidence>
<accession>A0ACC2XGI7</accession>
<dbReference type="EMBL" id="JASBWV010000014">
    <property type="protein sequence ID" value="KAJ9122720.1"/>
    <property type="molecule type" value="Genomic_DNA"/>
</dbReference>
<keyword evidence="2" id="KW-1185">Reference proteome</keyword>
<reference evidence="1" key="1">
    <citation type="submission" date="2023-04" db="EMBL/GenBank/DDBJ databases">
        <title>Draft Genome sequencing of Naganishia species isolated from polar environments using Oxford Nanopore Technology.</title>
        <authorList>
            <person name="Leo P."/>
            <person name="Venkateswaran K."/>
        </authorList>
    </citation>
    <scope>NUCLEOTIDE SEQUENCE</scope>
    <source>
        <strain evidence="1">DBVPG 5303</strain>
    </source>
</reference>
<comment type="caution">
    <text evidence="1">The sequence shown here is derived from an EMBL/GenBank/DDBJ whole genome shotgun (WGS) entry which is preliminary data.</text>
</comment>
<gene>
    <name evidence="1" type="ORF">QFC24_004149</name>
</gene>